<dbReference type="SUPFAM" id="SSF52540">
    <property type="entry name" value="P-loop containing nucleoside triphosphate hydrolases"/>
    <property type="match status" value="1"/>
</dbReference>
<dbReference type="Gene3D" id="3.40.50.300">
    <property type="entry name" value="P-loop containing nucleotide triphosphate hydrolases"/>
    <property type="match status" value="1"/>
</dbReference>
<gene>
    <name evidence="4" type="ORF">Psuf_013650</name>
</gene>
<dbReference type="GO" id="GO:0005524">
    <property type="term" value="F:ATP binding"/>
    <property type="evidence" value="ECO:0007669"/>
    <property type="project" value="UniProtKB-KW"/>
</dbReference>
<dbReference type="SUPFAM" id="SSF46894">
    <property type="entry name" value="C-terminal effector domain of the bipartite response regulators"/>
    <property type="match status" value="1"/>
</dbReference>
<proteinExistence type="predicted"/>
<dbReference type="KEGG" id="psuu:Psuf_013650"/>
<protein>
    <submittedName>
        <fullName evidence="4">Helix-turn-helix transcriptional regulator</fullName>
    </submittedName>
</protein>
<dbReference type="Pfam" id="PF00196">
    <property type="entry name" value="GerE"/>
    <property type="match status" value="1"/>
</dbReference>
<reference evidence="4 5" key="2">
    <citation type="submission" date="2020-03" db="EMBL/GenBank/DDBJ databases">
        <authorList>
            <person name="Ichikawa N."/>
            <person name="Kimura A."/>
            <person name="Kitahashi Y."/>
            <person name="Uohara A."/>
        </authorList>
    </citation>
    <scope>NUCLEOTIDE SEQUENCE [LARGE SCALE GENOMIC DNA]</scope>
    <source>
        <strain evidence="4 5">NBRC 105367</strain>
    </source>
</reference>
<accession>A0A6F8YD71</accession>
<dbReference type="SUPFAM" id="SSF48452">
    <property type="entry name" value="TPR-like"/>
    <property type="match status" value="1"/>
</dbReference>
<dbReference type="PRINTS" id="PR00038">
    <property type="entry name" value="HTHLUXR"/>
</dbReference>
<sequence>MLDPVTARATSSVLVGRDADLAALRDALKRVRGDESTTVLLGGEAGIGKTRLVEEFRRHALADGVRVLTGQCVELGEEGLPFAPFVAALRDLLRRDGTAAFDGHEHEFARLLPELGPAGPEGLVDANRGYLFELVAGLFGRLARERPLVLVVEDLHWADRSTRDLIAFLIRSARTAQALLICTFRSDELHRGHPLRQFLAELDRARGVERLDLDRLDRDGTMEILADLLGAEPRPVLVDNVYDRSQGNPFFVEELAASSDPDGCRDLPDTLRDLLLARVDRLPDAAQRVLRLAAAGGTRIGHDLLAEVAEVHDHALDDALRTAVVAQLLVAGVDGGYEFRHALVREAVHEDSLPGERARLHARYAAAIEARPQLVGADRAPAEIAHHWYSAHDHPRALVSAWAAATAAGKRYAYAEKSRLLERVLELWEQVPDAAERLGMDHLALLEETLLAASTAGDYARAMSLTRAALTEIDGDVEPLRAAQMLERRGRLMRVLGKSDGAAELRSAYELVRDVPNEPERVKILANIATHLGKVGREEGTRIAHQAMADAEALGDPAARVAAILTYGRVCTREVSAEAGLAQLRKAEELARRTGDVPQLVHALVNLSDALFEVGRYTESARSAADGTVEAKRVGISRSTGAFLLSNHAEALFALGRWDEADALCAETARVDPPGTLGLHWLQIRAQLRLARAHPGADELVARALSFLGRPYLEHQLAIPLHELRVEAALQRGDLAGAVEAAKTAIAIPRIEEFPRYTWQLMAVAARAAVQRGDRALAEQVHAAIAGLTTEHPAQRASAAQTRAILAGAPTGDGERGRHSPGALPAWQEAVAAWRTDGQPYPLARTLLGLAEAAAAAGDRGLVGEAVEEACCIADDLHAAPLREELDTLARRVGLRVSSRSAPDEPELLTVREQEVLRLVAEGLSNRRIAEQLYISPKTASVHVSRIIAKLAVANRVEAAAVAHRLGLLEERS</sequence>
<evidence type="ECO:0000259" key="3">
    <source>
        <dbReference type="PROSITE" id="PS50043"/>
    </source>
</evidence>
<keyword evidence="2" id="KW-0067">ATP-binding</keyword>
<dbReference type="PANTHER" id="PTHR16305">
    <property type="entry name" value="TESTICULAR SOLUBLE ADENYLYL CYCLASE"/>
    <property type="match status" value="1"/>
</dbReference>
<dbReference type="CDD" id="cd06170">
    <property type="entry name" value="LuxR_C_like"/>
    <property type="match status" value="1"/>
</dbReference>
<evidence type="ECO:0000256" key="2">
    <source>
        <dbReference type="ARBA" id="ARBA00022840"/>
    </source>
</evidence>
<dbReference type="GO" id="GO:0004016">
    <property type="term" value="F:adenylate cyclase activity"/>
    <property type="evidence" value="ECO:0007669"/>
    <property type="project" value="TreeGrafter"/>
</dbReference>
<keyword evidence="1" id="KW-0547">Nucleotide-binding</keyword>
<dbReference type="Pfam" id="PF13191">
    <property type="entry name" value="AAA_16"/>
    <property type="match status" value="1"/>
</dbReference>
<dbReference type="AlphaFoldDB" id="A0A6F8YD71"/>
<dbReference type="Gene3D" id="1.10.10.10">
    <property type="entry name" value="Winged helix-like DNA-binding domain superfamily/Winged helix DNA-binding domain"/>
    <property type="match status" value="1"/>
</dbReference>
<dbReference type="InterPro" id="IPR016032">
    <property type="entry name" value="Sig_transdc_resp-reg_C-effctor"/>
</dbReference>
<evidence type="ECO:0000313" key="4">
    <source>
        <dbReference type="EMBL" id="BCB84052.1"/>
    </source>
</evidence>
<dbReference type="EMBL" id="AP022871">
    <property type="protein sequence ID" value="BCB84052.1"/>
    <property type="molecule type" value="Genomic_DNA"/>
</dbReference>
<evidence type="ECO:0000256" key="1">
    <source>
        <dbReference type="ARBA" id="ARBA00022741"/>
    </source>
</evidence>
<dbReference type="InterPro" id="IPR041664">
    <property type="entry name" value="AAA_16"/>
</dbReference>
<dbReference type="GO" id="GO:0006355">
    <property type="term" value="P:regulation of DNA-templated transcription"/>
    <property type="evidence" value="ECO:0007669"/>
    <property type="project" value="InterPro"/>
</dbReference>
<dbReference type="Gene3D" id="1.25.40.10">
    <property type="entry name" value="Tetratricopeptide repeat domain"/>
    <property type="match status" value="1"/>
</dbReference>
<dbReference type="InterPro" id="IPR027417">
    <property type="entry name" value="P-loop_NTPase"/>
</dbReference>
<dbReference type="InterPro" id="IPR011990">
    <property type="entry name" value="TPR-like_helical_dom_sf"/>
</dbReference>
<dbReference type="Proteomes" id="UP000503011">
    <property type="component" value="Chromosome"/>
</dbReference>
<evidence type="ECO:0000313" key="5">
    <source>
        <dbReference type="Proteomes" id="UP000503011"/>
    </source>
</evidence>
<organism evidence="4 5">
    <name type="scientific">Phytohabitans suffuscus</name>
    <dbReference type="NCBI Taxonomy" id="624315"/>
    <lineage>
        <taxon>Bacteria</taxon>
        <taxon>Bacillati</taxon>
        <taxon>Actinomycetota</taxon>
        <taxon>Actinomycetes</taxon>
        <taxon>Micromonosporales</taxon>
        <taxon>Micromonosporaceae</taxon>
    </lineage>
</organism>
<dbReference type="SMART" id="SM00421">
    <property type="entry name" value="HTH_LUXR"/>
    <property type="match status" value="1"/>
</dbReference>
<dbReference type="InterPro" id="IPR000792">
    <property type="entry name" value="Tscrpt_reg_LuxR_C"/>
</dbReference>
<dbReference type="GO" id="GO:0003677">
    <property type="term" value="F:DNA binding"/>
    <property type="evidence" value="ECO:0007669"/>
    <property type="project" value="InterPro"/>
</dbReference>
<dbReference type="GO" id="GO:0005737">
    <property type="term" value="C:cytoplasm"/>
    <property type="evidence" value="ECO:0007669"/>
    <property type="project" value="TreeGrafter"/>
</dbReference>
<dbReference type="PROSITE" id="PS50043">
    <property type="entry name" value="HTH_LUXR_2"/>
    <property type="match status" value="1"/>
</dbReference>
<name>A0A6F8YD71_9ACTN</name>
<dbReference type="PANTHER" id="PTHR16305:SF35">
    <property type="entry name" value="TRANSCRIPTIONAL ACTIVATOR DOMAIN"/>
    <property type="match status" value="1"/>
</dbReference>
<dbReference type="InterPro" id="IPR036388">
    <property type="entry name" value="WH-like_DNA-bd_sf"/>
</dbReference>
<keyword evidence="5" id="KW-1185">Reference proteome</keyword>
<reference evidence="4 5" key="1">
    <citation type="submission" date="2020-03" db="EMBL/GenBank/DDBJ databases">
        <title>Whole genome shotgun sequence of Phytohabitans suffuscus NBRC 105367.</title>
        <authorList>
            <person name="Komaki H."/>
            <person name="Tamura T."/>
        </authorList>
    </citation>
    <scope>NUCLEOTIDE SEQUENCE [LARGE SCALE GENOMIC DNA]</scope>
    <source>
        <strain evidence="4 5">NBRC 105367</strain>
    </source>
</reference>
<feature type="domain" description="HTH luxR-type" evidence="3">
    <location>
        <begin position="902"/>
        <end position="967"/>
    </location>
</feature>